<evidence type="ECO:0000313" key="1">
    <source>
        <dbReference type="EMBL" id="VTP03690.1"/>
    </source>
</evidence>
<gene>
    <name evidence="1" type="ORF">BIN_B_05216</name>
</gene>
<accession>A0A653F257</accession>
<dbReference type="AlphaFoldDB" id="A0A653F257"/>
<reference evidence="1" key="1">
    <citation type="submission" date="2019-05" db="EMBL/GenBank/DDBJ databases">
        <authorList>
            <person name="Naeem R."/>
            <person name="Antony C."/>
            <person name="Guan Q."/>
        </authorList>
    </citation>
    <scope>NUCLEOTIDE SEQUENCE</scope>
    <source>
        <strain evidence="1">2</strain>
    </source>
</reference>
<sequence>MGVAYLSEDPVNLLAVANAYLEQFARAAMTNLQEALDI</sequence>
<proteinExistence type="predicted"/>
<name>A0A653F257_9MYCO</name>
<dbReference type="EMBL" id="LR589171">
    <property type="protein sequence ID" value="VTP03690.1"/>
    <property type="molecule type" value="Genomic_DNA"/>
</dbReference>
<organism evidence="1">
    <name type="scientific">Mycobacterium riyadhense</name>
    <dbReference type="NCBI Taxonomy" id="486698"/>
    <lineage>
        <taxon>Bacteria</taxon>
        <taxon>Bacillati</taxon>
        <taxon>Actinomycetota</taxon>
        <taxon>Actinomycetes</taxon>
        <taxon>Mycobacteriales</taxon>
        <taxon>Mycobacteriaceae</taxon>
        <taxon>Mycobacterium</taxon>
    </lineage>
</organism>
<protein>
    <submittedName>
        <fullName evidence="1">Uncharacterized protein</fullName>
    </submittedName>
</protein>